<gene>
    <name evidence="2" type="ORF">P154DRAFT_580169</name>
</gene>
<evidence type="ECO:0000256" key="1">
    <source>
        <dbReference type="SAM" id="MobiDB-lite"/>
    </source>
</evidence>
<feature type="region of interest" description="Disordered" evidence="1">
    <location>
        <begin position="171"/>
        <end position="244"/>
    </location>
</feature>
<feature type="compositionally biased region" description="Low complexity" evidence="1">
    <location>
        <begin position="171"/>
        <end position="192"/>
    </location>
</feature>
<proteinExistence type="predicted"/>
<dbReference type="Proteomes" id="UP000799779">
    <property type="component" value="Unassembled WGS sequence"/>
</dbReference>
<feature type="compositionally biased region" description="Polar residues" evidence="1">
    <location>
        <begin position="336"/>
        <end position="349"/>
    </location>
</feature>
<feature type="compositionally biased region" description="Polar residues" evidence="1">
    <location>
        <begin position="224"/>
        <end position="233"/>
    </location>
</feature>
<feature type="region of interest" description="Disordered" evidence="1">
    <location>
        <begin position="394"/>
        <end position="496"/>
    </location>
</feature>
<dbReference type="EMBL" id="ML977629">
    <property type="protein sequence ID" value="KAF1996074.1"/>
    <property type="molecule type" value="Genomic_DNA"/>
</dbReference>
<evidence type="ECO:0000313" key="2">
    <source>
        <dbReference type="EMBL" id="KAF1996074.1"/>
    </source>
</evidence>
<dbReference type="AlphaFoldDB" id="A0A6A5W561"/>
<dbReference type="OrthoDB" id="3932653at2759"/>
<organism evidence="2 3">
    <name type="scientific">Amniculicola lignicola CBS 123094</name>
    <dbReference type="NCBI Taxonomy" id="1392246"/>
    <lineage>
        <taxon>Eukaryota</taxon>
        <taxon>Fungi</taxon>
        <taxon>Dikarya</taxon>
        <taxon>Ascomycota</taxon>
        <taxon>Pezizomycotina</taxon>
        <taxon>Dothideomycetes</taxon>
        <taxon>Pleosporomycetidae</taxon>
        <taxon>Pleosporales</taxon>
        <taxon>Amniculicolaceae</taxon>
        <taxon>Amniculicola</taxon>
    </lineage>
</organism>
<feature type="compositionally biased region" description="Polar residues" evidence="1">
    <location>
        <begin position="268"/>
        <end position="285"/>
    </location>
</feature>
<accession>A0A6A5W561</accession>
<sequence>MPPWGRPLGGRGGVGRYMEEPEDVYRFQELDTDDEKNGVMAEPGFQGISNNKPLMNPDELYFSDMDPRAWERRTGVEVDPSVYGEDYGYQEDEGYYEDGGGVPLTHHVEYEEFLFQRVLDKIRLARATGDPDVQLSQEELDAYQNRLLRPRAPATRPPARVRQFNVPVNAITPPAITPPSIANASSSAASSTRSRKPQQRMSFFGSSRSKKEKERPTSRKRAPSNVSETTNSPAGFVVAGPNGQPPVHALINAYNGRLARDAPLRSAASPSRTGSRSASVNSRQAATPPRVTPPRDMPGGFPPGSPQMFHRDPTPPRQGSSSSRLSALDNADWQLPPNNRSRSSPNQQPAKLVPFPVTDYQHYSAEPYQYYTPEQPKSSQTSSQPQFVRRVVSNAPDGNFMTMPRRVPVPVQRAGGPMQNVQGSYSDPALGPAGRSKEETSEDDEGEVMVDGFPQADDKNYKIEMAKTPAKSGSSSSPKDSEKRRRSVRTSSRRKH</sequence>
<name>A0A6A5W561_9PLEO</name>
<feature type="compositionally biased region" description="Basic and acidic residues" evidence="1">
    <location>
        <begin position="456"/>
        <end position="465"/>
    </location>
</feature>
<protein>
    <submittedName>
        <fullName evidence="2">Uncharacterized protein</fullName>
    </submittedName>
</protein>
<reference evidence="2" key="1">
    <citation type="journal article" date="2020" name="Stud. Mycol.">
        <title>101 Dothideomycetes genomes: a test case for predicting lifestyles and emergence of pathogens.</title>
        <authorList>
            <person name="Haridas S."/>
            <person name="Albert R."/>
            <person name="Binder M."/>
            <person name="Bloem J."/>
            <person name="Labutti K."/>
            <person name="Salamov A."/>
            <person name="Andreopoulos B."/>
            <person name="Baker S."/>
            <person name="Barry K."/>
            <person name="Bills G."/>
            <person name="Bluhm B."/>
            <person name="Cannon C."/>
            <person name="Castanera R."/>
            <person name="Culley D."/>
            <person name="Daum C."/>
            <person name="Ezra D."/>
            <person name="Gonzalez J."/>
            <person name="Henrissat B."/>
            <person name="Kuo A."/>
            <person name="Liang C."/>
            <person name="Lipzen A."/>
            <person name="Lutzoni F."/>
            <person name="Magnuson J."/>
            <person name="Mondo S."/>
            <person name="Nolan M."/>
            <person name="Ohm R."/>
            <person name="Pangilinan J."/>
            <person name="Park H.-J."/>
            <person name="Ramirez L."/>
            <person name="Alfaro M."/>
            <person name="Sun H."/>
            <person name="Tritt A."/>
            <person name="Yoshinaga Y."/>
            <person name="Zwiers L.-H."/>
            <person name="Turgeon B."/>
            <person name="Goodwin S."/>
            <person name="Spatafora J."/>
            <person name="Crous P."/>
            <person name="Grigoriev I."/>
        </authorList>
    </citation>
    <scope>NUCLEOTIDE SEQUENCE</scope>
    <source>
        <strain evidence="2">CBS 123094</strain>
    </source>
</reference>
<evidence type="ECO:0000313" key="3">
    <source>
        <dbReference type="Proteomes" id="UP000799779"/>
    </source>
</evidence>
<keyword evidence="3" id="KW-1185">Reference proteome</keyword>
<feature type="region of interest" description="Disordered" evidence="1">
    <location>
        <begin position="263"/>
        <end position="352"/>
    </location>
</feature>
<feature type="compositionally biased region" description="Pro residues" evidence="1">
    <location>
        <begin position="290"/>
        <end position="305"/>
    </location>
</feature>
<feature type="compositionally biased region" description="Basic residues" evidence="1">
    <location>
        <begin position="484"/>
        <end position="496"/>
    </location>
</feature>